<dbReference type="EMBL" id="KQ965739">
    <property type="protein sequence ID" value="KXS19164.1"/>
    <property type="molecule type" value="Genomic_DNA"/>
</dbReference>
<proteinExistence type="predicted"/>
<dbReference type="InterPro" id="IPR056861">
    <property type="entry name" value="HMCN1-like_VWA"/>
</dbReference>
<feature type="domain" description="Hemicentin-1-like von Willebrand factor A" evidence="5">
    <location>
        <begin position="166"/>
        <end position="253"/>
    </location>
</feature>
<dbReference type="SUPFAM" id="SSF53300">
    <property type="entry name" value="vWA-like"/>
    <property type="match status" value="1"/>
</dbReference>
<evidence type="ECO:0000256" key="4">
    <source>
        <dbReference type="SAM" id="MobiDB-lite"/>
    </source>
</evidence>
<dbReference type="Proteomes" id="UP000070544">
    <property type="component" value="Unassembled WGS sequence"/>
</dbReference>
<evidence type="ECO:0000313" key="7">
    <source>
        <dbReference type="Proteomes" id="UP000070544"/>
    </source>
</evidence>
<evidence type="ECO:0000256" key="2">
    <source>
        <dbReference type="ARBA" id="ARBA00022525"/>
    </source>
</evidence>
<gene>
    <name evidence="6" type="ORF">M427DRAFT_53137</name>
</gene>
<dbReference type="InterPro" id="IPR052969">
    <property type="entry name" value="Thr-specific_kinase-like"/>
</dbReference>
<dbReference type="PANTHER" id="PTHR47763">
    <property type="entry name" value="ALPHA-PROTEIN KINASE VWKA"/>
    <property type="match status" value="1"/>
</dbReference>
<dbReference type="STRING" id="1344416.A0A139AR88"/>
<dbReference type="AlphaFoldDB" id="A0A139AR88"/>
<sequence length="392" mass="40281">MPPPTSALPLGLAPAVERASIASASPHSPFTGPTATAPATATHAPPLPPYPSTPFVPLAAPLAPVPNTAPPAYTSVPPASDPPPSFRSSASSSSLALGSVPDSASLSSVSSSATLTSTTAGAAAGTGRVSTGLDAIRRTRELLALNEGIKKRKEELQKRSTAIDCCFLMDITGSMASWIAAAKEKVTSILGALREKYPDATIRVAFVGYRDFGDSDQFIIHDFTTPEALRDLIAPITASGGGDTAEDVLGGVDKVAGLGWRVGTRVLIHIADAPPHGSALNSLGVGGSDRYQAIPDPANRDGRTTGPGSSADVLLRRLVSLDIDYHFFRLNSSCGKMEKAFESIIGAAVQRGSGSGKVRFTAHGISEGAAQFLPRVLESITTSVARSLGGGF</sequence>
<reference evidence="6 7" key="1">
    <citation type="journal article" date="2015" name="Genome Biol. Evol.">
        <title>Phylogenomic analyses indicate that early fungi evolved digesting cell walls of algal ancestors of land plants.</title>
        <authorList>
            <person name="Chang Y."/>
            <person name="Wang S."/>
            <person name="Sekimoto S."/>
            <person name="Aerts A.L."/>
            <person name="Choi C."/>
            <person name="Clum A."/>
            <person name="LaButti K.M."/>
            <person name="Lindquist E.A."/>
            <person name="Yee Ngan C."/>
            <person name="Ohm R.A."/>
            <person name="Salamov A.A."/>
            <person name="Grigoriev I.V."/>
            <person name="Spatafora J.W."/>
            <person name="Berbee M.L."/>
        </authorList>
    </citation>
    <scope>NUCLEOTIDE SEQUENCE [LARGE SCALE GENOMIC DNA]</scope>
    <source>
        <strain evidence="6 7">JEL478</strain>
    </source>
</reference>
<feature type="region of interest" description="Disordered" evidence="4">
    <location>
        <begin position="19"/>
        <end position="48"/>
    </location>
</feature>
<protein>
    <recommendedName>
        <fullName evidence="5">Hemicentin-1-like von Willebrand factor A domain-containing protein</fullName>
    </recommendedName>
</protein>
<comment type="subcellular location">
    <subcellularLocation>
        <location evidence="1">Secreted</location>
    </subcellularLocation>
</comment>
<dbReference type="Gene3D" id="3.40.50.410">
    <property type="entry name" value="von Willebrand factor, type A domain"/>
    <property type="match status" value="1"/>
</dbReference>
<keyword evidence="3" id="KW-0732">Signal</keyword>
<dbReference type="Pfam" id="PF25106">
    <property type="entry name" value="VWA_4"/>
    <property type="match status" value="1"/>
</dbReference>
<evidence type="ECO:0000256" key="3">
    <source>
        <dbReference type="ARBA" id="ARBA00022729"/>
    </source>
</evidence>
<dbReference type="PANTHER" id="PTHR47763:SF4">
    <property type="entry name" value="ALPHA-PROTEIN KINASE VWKA"/>
    <property type="match status" value="1"/>
</dbReference>
<dbReference type="OrthoDB" id="2150328at2759"/>
<keyword evidence="2" id="KW-0964">Secreted</keyword>
<organism evidence="6 7">
    <name type="scientific">Gonapodya prolifera (strain JEL478)</name>
    <name type="common">Monoblepharis prolifera</name>
    <dbReference type="NCBI Taxonomy" id="1344416"/>
    <lineage>
        <taxon>Eukaryota</taxon>
        <taxon>Fungi</taxon>
        <taxon>Fungi incertae sedis</taxon>
        <taxon>Chytridiomycota</taxon>
        <taxon>Chytridiomycota incertae sedis</taxon>
        <taxon>Monoblepharidomycetes</taxon>
        <taxon>Monoblepharidales</taxon>
        <taxon>Gonapodyaceae</taxon>
        <taxon>Gonapodya</taxon>
    </lineage>
</organism>
<keyword evidence="7" id="KW-1185">Reference proteome</keyword>
<feature type="compositionally biased region" description="Low complexity" evidence="4">
    <location>
        <begin position="29"/>
        <end position="44"/>
    </location>
</feature>
<dbReference type="InterPro" id="IPR036465">
    <property type="entry name" value="vWFA_dom_sf"/>
</dbReference>
<dbReference type="CDD" id="cd00198">
    <property type="entry name" value="vWFA"/>
    <property type="match status" value="1"/>
</dbReference>
<accession>A0A139AR88</accession>
<name>A0A139AR88_GONPJ</name>
<evidence type="ECO:0000259" key="5">
    <source>
        <dbReference type="Pfam" id="PF25106"/>
    </source>
</evidence>
<evidence type="ECO:0000256" key="1">
    <source>
        <dbReference type="ARBA" id="ARBA00004613"/>
    </source>
</evidence>
<evidence type="ECO:0000313" key="6">
    <source>
        <dbReference type="EMBL" id="KXS19164.1"/>
    </source>
</evidence>
<feature type="region of interest" description="Disordered" evidence="4">
    <location>
        <begin position="73"/>
        <end position="94"/>
    </location>
</feature>